<dbReference type="InterPro" id="IPR049303">
    <property type="entry name" value="Glyco_hydro_109_C"/>
</dbReference>
<dbReference type="InterPro" id="IPR050463">
    <property type="entry name" value="Gfo/Idh/MocA_oxidrdct_glycsds"/>
</dbReference>
<organism evidence="9 10">
    <name type="scientific">Natronomicrosphaera hydrolytica</name>
    <dbReference type="NCBI Taxonomy" id="3242702"/>
    <lineage>
        <taxon>Bacteria</taxon>
        <taxon>Pseudomonadati</taxon>
        <taxon>Planctomycetota</taxon>
        <taxon>Phycisphaerae</taxon>
        <taxon>Phycisphaerales</taxon>
        <taxon>Phycisphaeraceae</taxon>
        <taxon>Natronomicrosphaera</taxon>
    </lineage>
</organism>
<accession>A0ABV4UA66</accession>
<keyword evidence="3" id="KW-0378">Hydrolase</keyword>
<evidence type="ECO:0000259" key="8">
    <source>
        <dbReference type="Pfam" id="PF21252"/>
    </source>
</evidence>
<dbReference type="PANTHER" id="PTHR43818">
    <property type="entry name" value="BCDNA.GH03377"/>
    <property type="match status" value="1"/>
</dbReference>
<feature type="domain" description="Gfo/Idh/MocA-like oxidoreductase N-terminal" evidence="7">
    <location>
        <begin position="5"/>
        <end position="122"/>
    </location>
</feature>
<evidence type="ECO:0000313" key="10">
    <source>
        <dbReference type="Proteomes" id="UP001575105"/>
    </source>
</evidence>
<dbReference type="PANTHER" id="PTHR43818:SF11">
    <property type="entry name" value="BCDNA.GH03377"/>
    <property type="match status" value="1"/>
</dbReference>
<feature type="non-terminal residue" evidence="9">
    <location>
        <position position="324"/>
    </location>
</feature>
<dbReference type="SUPFAM" id="SSF51735">
    <property type="entry name" value="NAD(P)-binding Rossmann-fold domains"/>
    <property type="match status" value="1"/>
</dbReference>
<evidence type="ECO:0000259" key="7">
    <source>
        <dbReference type="Pfam" id="PF01408"/>
    </source>
</evidence>
<evidence type="ECO:0000256" key="4">
    <source>
        <dbReference type="ARBA" id="ARBA00023002"/>
    </source>
</evidence>
<dbReference type="InterPro" id="IPR000683">
    <property type="entry name" value="Gfo/Idh/MocA-like_OxRdtase_N"/>
</dbReference>
<evidence type="ECO:0000256" key="1">
    <source>
        <dbReference type="ARBA" id="ARBA00001911"/>
    </source>
</evidence>
<comment type="cofactor">
    <cofactor evidence="1">
        <name>NAD(+)</name>
        <dbReference type="ChEBI" id="CHEBI:57540"/>
    </cofactor>
</comment>
<dbReference type="Gene3D" id="3.40.50.720">
    <property type="entry name" value="NAD(P)-binding Rossmann-like Domain"/>
    <property type="match status" value="1"/>
</dbReference>
<feature type="region of interest" description="Disordered" evidence="6">
    <location>
        <begin position="293"/>
        <end position="324"/>
    </location>
</feature>
<gene>
    <name evidence="9" type="ORF">ACERK3_19635</name>
</gene>
<protein>
    <submittedName>
        <fullName evidence="9">Gfo/Idh/MocA family protein</fullName>
    </submittedName>
</protein>
<comment type="similarity">
    <text evidence="2">Belongs to the Gfo/Idh/MocA family. Glycosyl hydrolase 109 subfamily.</text>
</comment>
<comment type="caution">
    <text evidence="9">The sequence shown here is derived from an EMBL/GenBank/DDBJ whole genome shotgun (WGS) entry which is preliminary data.</text>
</comment>
<dbReference type="Pfam" id="PF21252">
    <property type="entry name" value="Glyco_hydro_109_C"/>
    <property type="match status" value="1"/>
</dbReference>
<feature type="domain" description="Glycosyl hydrolase 109 C-terminal" evidence="8">
    <location>
        <begin position="133"/>
        <end position="298"/>
    </location>
</feature>
<dbReference type="EMBL" id="JBGUBD010000029">
    <property type="protein sequence ID" value="MFA9480485.1"/>
    <property type="molecule type" value="Genomic_DNA"/>
</dbReference>
<proteinExistence type="inferred from homology"/>
<keyword evidence="5" id="KW-0326">Glycosidase</keyword>
<keyword evidence="10" id="KW-1185">Reference proteome</keyword>
<evidence type="ECO:0000256" key="6">
    <source>
        <dbReference type="SAM" id="MobiDB-lite"/>
    </source>
</evidence>
<dbReference type="Gene3D" id="3.30.360.10">
    <property type="entry name" value="Dihydrodipicolinate Reductase, domain 2"/>
    <property type="match status" value="1"/>
</dbReference>
<evidence type="ECO:0000256" key="5">
    <source>
        <dbReference type="ARBA" id="ARBA00023295"/>
    </source>
</evidence>
<dbReference type="InterPro" id="IPR036291">
    <property type="entry name" value="NAD(P)-bd_dom_sf"/>
</dbReference>
<evidence type="ECO:0000313" key="9">
    <source>
        <dbReference type="EMBL" id="MFA9480485.1"/>
    </source>
</evidence>
<dbReference type="Proteomes" id="UP001575105">
    <property type="component" value="Unassembled WGS sequence"/>
</dbReference>
<name>A0ABV4UA66_9BACT</name>
<sequence>MSSKIRLAVAGGRRGGNFSVALEHLADRLALTAVCDPLPEVQARWREKHPDIHTYGDFEALLASGDADALLLATPAPMHARQAVAAMEAGLDVLSEVPACMTHDEAIALVDAVRRTGRTYMLAENYCYRRELMMVKHMVDRGAMGELTYAEGMYLHELGGLKFNSDGSLTWRGEMGATMSPSVYYPTHSMGPVAQWMGINRDDELASVYALGYPGLSIANYARRRFGDDHAAASPAYWRRGDGAGCLIQTKRGRVIYLRVDTCSLRPHHMISHELQGTLGCFRTPADADEDPRIWLDGYSPGASPPRSENPDWRNGDPMHWQSL</sequence>
<evidence type="ECO:0000256" key="3">
    <source>
        <dbReference type="ARBA" id="ARBA00022801"/>
    </source>
</evidence>
<dbReference type="Pfam" id="PF01408">
    <property type="entry name" value="GFO_IDH_MocA"/>
    <property type="match status" value="1"/>
</dbReference>
<evidence type="ECO:0000256" key="2">
    <source>
        <dbReference type="ARBA" id="ARBA00009329"/>
    </source>
</evidence>
<reference evidence="9 10" key="1">
    <citation type="submission" date="2024-08" db="EMBL/GenBank/DDBJ databases">
        <title>Whole-genome sequencing of halo(alkali)philic microorganisms from hypersaline lakes.</title>
        <authorList>
            <person name="Sorokin D.Y."/>
            <person name="Merkel A.Y."/>
            <person name="Messina E."/>
            <person name="Yakimov M."/>
        </authorList>
    </citation>
    <scope>NUCLEOTIDE SEQUENCE [LARGE SCALE GENOMIC DNA]</scope>
    <source>
        <strain evidence="9 10">AB-hyl4</strain>
    </source>
</reference>
<keyword evidence="4" id="KW-0560">Oxidoreductase</keyword>
<dbReference type="RefSeq" id="WP_425347404.1">
    <property type="nucleotide sequence ID" value="NZ_JBGUBD010000029.1"/>
</dbReference>